<name>A0AAP0P7Z2_9MAGN</name>
<keyword evidence="3" id="KW-1185">Reference proteome</keyword>
<feature type="region of interest" description="Disordered" evidence="1">
    <location>
        <begin position="131"/>
        <end position="208"/>
    </location>
</feature>
<comment type="caution">
    <text evidence="2">The sequence shown here is derived from an EMBL/GenBank/DDBJ whole genome shotgun (WGS) entry which is preliminary data.</text>
</comment>
<feature type="compositionally biased region" description="Polar residues" evidence="1">
    <location>
        <begin position="88"/>
        <end position="98"/>
    </location>
</feature>
<sequence>MCAYDTTVSNRVGLITFETVDPKVLLVLRTTVNTIYVVLRHGENEMSIREVPTIGQGGRGGKAGEGSTIASQVEVAPYERKCHTSSNCKMKVDQNNPQPKRKRAKQASESDVQPGENRVEYGATSFFVRDRDCLTPGGAGREGTEISRTPTDGVGSEDNAVDIEGADSPSTSSDAEDEMAWRTTDDGRRDSGEGFKGARGRAATARRGGALTATTVGGSTGEGLASLQHNRAIVGGTPAGGRTVGSSGGDAARMAARGAVTGHPRDRHKGDRERAVAATVRRPELRRGWLGLNEVVHVHLLKYPLVKNTKTPISLIYHLFAPENRVAAPREDWFAAAPPEDRLKIGATAAPPEDRLKIGAAASVIHCMFLFDFLH</sequence>
<proteinExistence type="predicted"/>
<protein>
    <submittedName>
        <fullName evidence="2">Uncharacterized protein</fullName>
    </submittedName>
</protein>
<organism evidence="2 3">
    <name type="scientific">Stephania yunnanensis</name>
    <dbReference type="NCBI Taxonomy" id="152371"/>
    <lineage>
        <taxon>Eukaryota</taxon>
        <taxon>Viridiplantae</taxon>
        <taxon>Streptophyta</taxon>
        <taxon>Embryophyta</taxon>
        <taxon>Tracheophyta</taxon>
        <taxon>Spermatophyta</taxon>
        <taxon>Magnoliopsida</taxon>
        <taxon>Ranunculales</taxon>
        <taxon>Menispermaceae</taxon>
        <taxon>Menispermoideae</taxon>
        <taxon>Cissampelideae</taxon>
        <taxon>Stephania</taxon>
    </lineage>
</organism>
<evidence type="ECO:0000313" key="3">
    <source>
        <dbReference type="Proteomes" id="UP001420932"/>
    </source>
</evidence>
<dbReference type="EMBL" id="JBBNAF010000006">
    <property type="protein sequence ID" value="KAK9134363.1"/>
    <property type="molecule type" value="Genomic_DNA"/>
</dbReference>
<dbReference type="Proteomes" id="UP001420932">
    <property type="component" value="Unassembled WGS sequence"/>
</dbReference>
<reference evidence="2 3" key="1">
    <citation type="submission" date="2024-01" db="EMBL/GenBank/DDBJ databases">
        <title>Genome assemblies of Stephania.</title>
        <authorList>
            <person name="Yang L."/>
        </authorList>
    </citation>
    <scope>NUCLEOTIDE SEQUENCE [LARGE SCALE GENOMIC DNA]</scope>
    <source>
        <strain evidence="2">YNDBR</strain>
        <tissue evidence="2">Leaf</tissue>
    </source>
</reference>
<feature type="region of interest" description="Disordered" evidence="1">
    <location>
        <begin position="88"/>
        <end position="117"/>
    </location>
</feature>
<evidence type="ECO:0000313" key="2">
    <source>
        <dbReference type="EMBL" id="KAK9134363.1"/>
    </source>
</evidence>
<dbReference type="AlphaFoldDB" id="A0AAP0P7Z2"/>
<accession>A0AAP0P7Z2</accession>
<feature type="compositionally biased region" description="Basic and acidic residues" evidence="1">
    <location>
        <begin position="179"/>
        <end position="193"/>
    </location>
</feature>
<evidence type="ECO:0000256" key="1">
    <source>
        <dbReference type="SAM" id="MobiDB-lite"/>
    </source>
</evidence>
<gene>
    <name evidence="2" type="ORF">Syun_013693</name>
</gene>